<dbReference type="PROSITE" id="PS50112">
    <property type="entry name" value="PAS"/>
    <property type="match status" value="1"/>
</dbReference>
<dbReference type="InterPro" id="IPR013656">
    <property type="entry name" value="PAS_4"/>
</dbReference>
<feature type="domain" description="PAS" evidence="9">
    <location>
        <begin position="169"/>
        <end position="239"/>
    </location>
</feature>
<dbReference type="InterPro" id="IPR036097">
    <property type="entry name" value="HisK_dim/P_sf"/>
</dbReference>
<dbReference type="PROSITE" id="PS50110">
    <property type="entry name" value="RESPONSE_REGULATORY"/>
    <property type="match status" value="2"/>
</dbReference>
<feature type="domain" description="Response regulatory" evidence="8">
    <location>
        <begin position="553"/>
        <end position="669"/>
    </location>
</feature>
<dbReference type="PROSITE" id="PS50113">
    <property type="entry name" value="PAC"/>
    <property type="match status" value="1"/>
</dbReference>
<dbReference type="RefSeq" id="WP_119833653.1">
    <property type="nucleotide sequence ID" value="NZ_QYUL01000005.1"/>
</dbReference>
<dbReference type="SUPFAM" id="SSF55785">
    <property type="entry name" value="PYP-like sensor domain (PAS domain)"/>
    <property type="match status" value="2"/>
</dbReference>
<dbReference type="Proteomes" id="UP000283458">
    <property type="component" value="Unassembled WGS sequence"/>
</dbReference>
<dbReference type="Gene3D" id="3.40.50.2300">
    <property type="match status" value="2"/>
</dbReference>
<dbReference type="Pfam" id="PF02518">
    <property type="entry name" value="HATPase_c"/>
    <property type="match status" value="1"/>
</dbReference>
<feature type="domain" description="Histidine kinase" evidence="7">
    <location>
        <begin position="312"/>
        <end position="533"/>
    </location>
</feature>
<dbReference type="OrthoDB" id="7292380at2"/>
<dbReference type="EMBL" id="QYUL01000005">
    <property type="protein sequence ID" value="RJF77215.1"/>
    <property type="molecule type" value="Genomic_DNA"/>
</dbReference>
<sequence length="853" mass="91283">METGIIITLAFGIGFLALALLSYGRLWRPFAARFRRVAASEAALRAVFDHSSDRLFIVRVAGDGSFVAQWANAAALLAWNATAERVEGKGLSAFLPPALAEKTTRDLQSCVDAGAATRFEEECVVHGVTRRWEVAQTPIRGGDGAIAMLSVNARDVTRRNEAEAAFRDSEARCRLLADSVSDIVGRLDLNGGRLSCSDSVRACLGCDPAEMIGRPLVERVHPDDLAAVADGVSGLTRGQPTMTAVYRLRHADGRWVWIEADIRLVMDDWGKPLECVSVERDITARKVMEAELYDARQAADAASRSKSEFLASLSHELRTPMNAVIGFADLIARESEGPINNPFYKDFALNIRDSGQHLLELINEILDNVRAEAGQLVLDDETVDLEQATTFAIRLLSQRAGRVGVQIVASVDPAARYLRGDEKRVRQILLNLLSNAMKHTPTGGRVDVETSLDADGALRLLVRDNGTGTGESDATPVLRAFERGDASDNSAGPRRAAGLPLTRRLMELHGGTLTLSSAQGQGTVAMARFAPDRVADEAGRTVAPSLAPRASLSILMVEDDPTIRDSGVALLRNWGHRVLGAANANEALAILRQSAPLDLLFSDIVMPPGMNGAELAREARRLRPDLAVLLASGFAAHAVIADDAAHAGYDVIAKPYDPAELQQRLDALRPTAASASSTAALASLPPHSRSSQVAPTTAPIVAAPVDGVLPEGLRILVAEDVEMNRLLVVTLLKQAKHRVVAVEDGAAAVAAMRRHAFDLVLMDVNMPVMDGLDATRAIRGMADPVNRTPIIALTANTFPEDVARCRAVGMNGYVAKPIDRTVLFREMSRCLAGQAAGTDGTSPHANGNVVTQA</sequence>
<keyword evidence="6" id="KW-1133">Transmembrane helix</keyword>
<keyword evidence="12" id="KW-1185">Reference proteome</keyword>
<dbReference type="SMART" id="SM00448">
    <property type="entry name" value="REC"/>
    <property type="match status" value="2"/>
</dbReference>
<feature type="domain" description="PAC" evidence="10">
    <location>
        <begin position="242"/>
        <end position="294"/>
    </location>
</feature>
<dbReference type="Gene3D" id="3.30.450.20">
    <property type="entry name" value="PAS domain"/>
    <property type="match status" value="2"/>
</dbReference>
<dbReference type="InterPro" id="IPR035965">
    <property type="entry name" value="PAS-like_dom_sf"/>
</dbReference>
<reference evidence="11 12" key="1">
    <citation type="submission" date="2018-09" db="EMBL/GenBank/DDBJ databases">
        <authorList>
            <person name="Zhu H."/>
        </authorList>
    </citation>
    <scope>NUCLEOTIDE SEQUENCE [LARGE SCALE GENOMIC DNA]</scope>
    <source>
        <strain evidence="11 12">K2W22B-5</strain>
    </source>
</reference>
<evidence type="ECO:0000256" key="3">
    <source>
        <dbReference type="ARBA" id="ARBA00022553"/>
    </source>
</evidence>
<dbReference type="InterPro" id="IPR001789">
    <property type="entry name" value="Sig_transdc_resp-reg_receiver"/>
</dbReference>
<feature type="modified residue" description="4-aspartylphosphate" evidence="4">
    <location>
        <position position="763"/>
    </location>
</feature>
<evidence type="ECO:0000256" key="6">
    <source>
        <dbReference type="SAM" id="Phobius"/>
    </source>
</evidence>
<dbReference type="CDD" id="cd00130">
    <property type="entry name" value="PAS"/>
    <property type="match status" value="1"/>
</dbReference>
<dbReference type="PANTHER" id="PTHR45339">
    <property type="entry name" value="HYBRID SIGNAL TRANSDUCTION HISTIDINE KINASE J"/>
    <property type="match status" value="1"/>
</dbReference>
<evidence type="ECO:0000259" key="8">
    <source>
        <dbReference type="PROSITE" id="PS50110"/>
    </source>
</evidence>
<dbReference type="InterPro" id="IPR005467">
    <property type="entry name" value="His_kinase_dom"/>
</dbReference>
<evidence type="ECO:0000256" key="1">
    <source>
        <dbReference type="ARBA" id="ARBA00000085"/>
    </source>
</evidence>
<evidence type="ECO:0000256" key="4">
    <source>
        <dbReference type="PROSITE-ProRule" id="PRU00169"/>
    </source>
</evidence>
<dbReference type="Pfam" id="PF08448">
    <property type="entry name" value="PAS_4"/>
    <property type="match status" value="1"/>
</dbReference>
<feature type="region of interest" description="Disordered" evidence="5">
    <location>
        <begin position="834"/>
        <end position="853"/>
    </location>
</feature>
<evidence type="ECO:0000256" key="2">
    <source>
        <dbReference type="ARBA" id="ARBA00012438"/>
    </source>
</evidence>
<dbReference type="SMART" id="SM00091">
    <property type="entry name" value="PAS"/>
    <property type="match status" value="2"/>
</dbReference>
<dbReference type="InterPro" id="IPR011006">
    <property type="entry name" value="CheY-like_superfamily"/>
</dbReference>
<dbReference type="PANTHER" id="PTHR45339:SF5">
    <property type="entry name" value="HISTIDINE KINASE"/>
    <property type="match status" value="1"/>
</dbReference>
<dbReference type="AlphaFoldDB" id="A0A418VM54"/>
<organism evidence="11 12">
    <name type="scientific">Azospirillum cavernae</name>
    <dbReference type="NCBI Taxonomy" id="2320860"/>
    <lineage>
        <taxon>Bacteria</taxon>
        <taxon>Pseudomonadati</taxon>
        <taxon>Pseudomonadota</taxon>
        <taxon>Alphaproteobacteria</taxon>
        <taxon>Rhodospirillales</taxon>
        <taxon>Azospirillaceae</taxon>
        <taxon>Azospirillum</taxon>
    </lineage>
</organism>
<dbReference type="CDD" id="cd00082">
    <property type="entry name" value="HisKA"/>
    <property type="match status" value="1"/>
</dbReference>
<dbReference type="Pfam" id="PF00072">
    <property type="entry name" value="Response_reg"/>
    <property type="match status" value="2"/>
</dbReference>
<dbReference type="InterPro" id="IPR000014">
    <property type="entry name" value="PAS"/>
</dbReference>
<dbReference type="InterPro" id="IPR001610">
    <property type="entry name" value="PAC"/>
</dbReference>
<dbReference type="SUPFAM" id="SSF55874">
    <property type="entry name" value="ATPase domain of HSP90 chaperone/DNA topoisomerase II/histidine kinase"/>
    <property type="match status" value="1"/>
</dbReference>
<evidence type="ECO:0000259" key="7">
    <source>
        <dbReference type="PROSITE" id="PS50109"/>
    </source>
</evidence>
<evidence type="ECO:0000313" key="12">
    <source>
        <dbReference type="Proteomes" id="UP000283458"/>
    </source>
</evidence>
<dbReference type="InterPro" id="IPR036890">
    <property type="entry name" value="HATPase_C_sf"/>
</dbReference>
<dbReference type="EC" id="2.7.13.3" evidence="2"/>
<dbReference type="SMART" id="SM00388">
    <property type="entry name" value="HisKA"/>
    <property type="match status" value="1"/>
</dbReference>
<comment type="catalytic activity">
    <reaction evidence="1">
        <text>ATP + protein L-histidine = ADP + protein N-phospho-L-histidine.</text>
        <dbReference type="EC" id="2.7.13.3"/>
    </reaction>
</comment>
<dbReference type="Pfam" id="PF00512">
    <property type="entry name" value="HisKA"/>
    <property type="match status" value="1"/>
</dbReference>
<keyword evidence="6" id="KW-0472">Membrane</keyword>
<evidence type="ECO:0000256" key="5">
    <source>
        <dbReference type="SAM" id="MobiDB-lite"/>
    </source>
</evidence>
<proteinExistence type="predicted"/>
<gene>
    <name evidence="11" type="ORF">D3877_25655</name>
</gene>
<accession>A0A418VM54</accession>
<dbReference type="Gene3D" id="3.30.565.10">
    <property type="entry name" value="Histidine kinase-like ATPase, C-terminal domain"/>
    <property type="match status" value="1"/>
</dbReference>
<evidence type="ECO:0000259" key="9">
    <source>
        <dbReference type="PROSITE" id="PS50112"/>
    </source>
</evidence>
<dbReference type="Pfam" id="PF08447">
    <property type="entry name" value="PAS_3"/>
    <property type="match status" value="1"/>
</dbReference>
<dbReference type="SUPFAM" id="SSF52172">
    <property type="entry name" value="CheY-like"/>
    <property type="match status" value="2"/>
</dbReference>
<dbReference type="Gene3D" id="1.10.287.130">
    <property type="match status" value="1"/>
</dbReference>
<dbReference type="InterPro" id="IPR013655">
    <property type="entry name" value="PAS_fold_3"/>
</dbReference>
<evidence type="ECO:0000259" key="10">
    <source>
        <dbReference type="PROSITE" id="PS50113"/>
    </source>
</evidence>
<keyword evidence="6" id="KW-0812">Transmembrane</keyword>
<keyword evidence="3 4" id="KW-0597">Phosphoprotein</keyword>
<feature type="domain" description="Response regulatory" evidence="8">
    <location>
        <begin position="714"/>
        <end position="831"/>
    </location>
</feature>
<feature type="transmembrane region" description="Helical" evidence="6">
    <location>
        <begin position="6"/>
        <end position="26"/>
    </location>
</feature>
<dbReference type="SMART" id="SM00387">
    <property type="entry name" value="HATPase_c"/>
    <property type="match status" value="1"/>
</dbReference>
<protein>
    <recommendedName>
        <fullName evidence="2">histidine kinase</fullName>
        <ecNumber evidence="2">2.7.13.3</ecNumber>
    </recommendedName>
</protein>
<evidence type="ECO:0000313" key="11">
    <source>
        <dbReference type="EMBL" id="RJF77215.1"/>
    </source>
</evidence>
<comment type="caution">
    <text evidence="11">The sequence shown here is derived from an EMBL/GenBank/DDBJ whole genome shotgun (WGS) entry which is preliminary data.</text>
</comment>
<dbReference type="InterPro" id="IPR000700">
    <property type="entry name" value="PAS-assoc_C"/>
</dbReference>
<dbReference type="SUPFAM" id="SSF47384">
    <property type="entry name" value="Homodimeric domain of signal transducing histidine kinase"/>
    <property type="match status" value="1"/>
</dbReference>
<feature type="modified residue" description="4-aspartylphosphate" evidence="4">
    <location>
        <position position="603"/>
    </location>
</feature>
<dbReference type="SMART" id="SM00086">
    <property type="entry name" value="PAC"/>
    <property type="match status" value="1"/>
</dbReference>
<dbReference type="PROSITE" id="PS50109">
    <property type="entry name" value="HIS_KIN"/>
    <property type="match status" value="1"/>
</dbReference>
<dbReference type="CDD" id="cd17546">
    <property type="entry name" value="REC_hyHK_CKI1_RcsC-like"/>
    <property type="match status" value="1"/>
</dbReference>
<dbReference type="InterPro" id="IPR003594">
    <property type="entry name" value="HATPase_dom"/>
</dbReference>
<feature type="compositionally biased region" description="Polar residues" evidence="5">
    <location>
        <begin position="839"/>
        <end position="853"/>
    </location>
</feature>
<dbReference type="GO" id="GO:0000155">
    <property type="term" value="F:phosphorelay sensor kinase activity"/>
    <property type="evidence" value="ECO:0007669"/>
    <property type="project" value="InterPro"/>
</dbReference>
<name>A0A418VM54_9PROT</name>
<dbReference type="InterPro" id="IPR003661">
    <property type="entry name" value="HisK_dim/P_dom"/>
</dbReference>
<dbReference type="NCBIfam" id="TIGR00229">
    <property type="entry name" value="sensory_box"/>
    <property type="match status" value="2"/>
</dbReference>